<protein>
    <submittedName>
        <fullName evidence="2">Uncharacterized protein</fullName>
    </submittedName>
</protein>
<feature type="non-terminal residue" evidence="2">
    <location>
        <position position="74"/>
    </location>
</feature>
<feature type="region of interest" description="Disordered" evidence="1">
    <location>
        <begin position="1"/>
        <end position="74"/>
    </location>
</feature>
<evidence type="ECO:0000256" key="1">
    <source>
        <dbReference type="SAM" id="MobiDB-lite"/>
    </source>
</evidence>
<gene>
    <name evidence="2" type="ORF">M9458_022638</name>
</gene>
<name>A0ABD0QAI3_CIRMR</name>
<dbReference type="AlphaFoldDB" id="A0ABD0QAI3"/>
<sequence>MGGASSYNTQFLSHSGPRGPPGMAPSGMVGSRLPSMGPMYPQQGQRLPQHPVYPGGQQGPPRHQQGLKRPYNSD</sequence>
<reference evidence="2 3" key="1">
    <citation type="submission" date="2024-05" db="EMBL/GenBank/DDBJ databases">
        <title>Genome sequencing and assembly of Indian major carp, Cirrhinus mrigala (Hamilton, 1822).</title>
        <authorList>
            <person name="Mohindra V."/>
            <person name="Chowdhury L.M."/>
            <person name="Lal K."/>
            <person name="Jena J.K."/>
        </authorList>
    </citation>
    <scope>NUCLEOTIDE SEQUENCE [LARGE SCALE GENOMIC DNA]</scope>
    <source>
        <strain evidence="2">CM1030</strain>
        <tissue evidence="2">Blood</tissue>
    </source>
</reference>
<keyword evidence="3" id="KW-1185">Reference proteome</keyword>
<dbReference type="EMBL" id="JAMKFB020000010">
    <property type="protein sequence ID" value="KAL0183263.1"/>
    <property type="molecule type" value="Genomic_DNA"/>
</dbReference>
<accession>A0ABD0QAI3</accession>
<feature type="compositionally biased region" description="Polar residues" evidence="1">
    <location>
        <begin position="1"/>
        <end position="13"/>
    </location>
</feature>
<proteinExistence type="predicted"/>
<dbReference type="Proteomes" id="UP001529510">
    <property type="component" value="Unassembled WGS sequence"/>
</dbReference>
<evidence type="ECO:0000313" key="3">
    <source>
        <dbReference type="Proteomes" id="UP001529510"/>
    </source>
</evidence>
<organism evidence="2 3">
    <name type="scientific">Cirrhinus mrigala</name>
    <name type="common">Mrigala</name>
    <dbReference type="NCBI Taxonomy" id="683832"/>
    <lineage>
        <taxon>Eukaryota</taxon>
        <taxon>Metazoa</taxon>
        <taxon>Chordata</taxon>
        <taxon>Craniata</taxon>
        <taxon>Vertebrata</taxon>
        <taxon>Euteleostomi</taxon>
        <taxon>Actinopterygii</taxon>
        <taxon>Neopterygii</taxon>
        <taxon>Teleostei</taxon>
        <taxon>Ostariophysi</taxon>
        <taxon>Cypriniformes</taxon>
        <taxon>Cyprinidae</taxon>
        <taxon>Labeoninae</taxon>
        <taxon>Labeonini</taxon>
        <taxon>Cirrhinus</taxon>
    </lineage>
</organism>
<comment type="caution">
    <text evidence="2">The sequence shown here is derived from an EMBL/GenBank/DDBJ whole genome shotgun (WGS) entry which is preliminary data.</text>
</comment>
<evidence type="ECO:0000313" key="2">
    <source>
        <dbReference type="EMBL" id="KAL0183263.1"/>
    </source>
</evidence>